<feature type="compositionally biased region" description="Low complexity" evidence="2">
    <location>
        <begin position="33"/>
        <end position="73"/>
    </location>
</feature>
<dbReference type="Pfam" id="PF04885">
    <property type="entry name" value="Stig1"/>
    <property type="match status" value="1"/>
</dbReference>
<organism evidence="3 4">
    <name type="scientific">Enhygromyxa salina</name>
    <dbReference type="NCBI Taxonomy" id="215803"/>
    <lineage>
        <taxon>Bacteria</taxon>
        <taxon>Pseudomonadati</taxon>
        <taxon>Myxococcota</taxon>
        <taxon>Polyangia</taxon>
        <taxon>Nannocystales</taxon>
        <taxon>Nannocystaceae</taxon>
        <taxon>Enhygromyxa</taxon>
    </lineage>
</organism>
<protein>
    <submittedName>
        <fullName evidence="3">Uncharacterized protein</fullName>
    </submittedName>
</protein>
<dbReference type="Gene3D" id="3.10.100.10">
    <property type="entry name" value="Mannose-Binding Protein A, subunit A"/>
    <property type="match status" value="1"/>
</dbReference>
<accession>A0A0C2D7Q8</accession>
<evidence type="ECO:0000313" key="3">
    <source>
        <dbReference type="EMBL" id="KIG16057.1"/>
    </source>
</evidence>
<gene>
    <name evidence="3" type="ORF">DB30_04929</name>
</gene>
<proteinExistence type="predicted"/>
<reference evidence="3 4" key="1">
    <citation type="submission" date="2014-12" db="EMBL/GenBank/DDBJ databases">
        <title>Genome assembly of Enhygromyxa salina DSM 15201.</title>
        <authorList>
            <person name="Sharma G."/>
            <person name="Subramanian S."/>
        </authorList>
    </citation>
    <scope>NUCLEOTIDE SEQUENCE [LARGE SCALE GENOMIC DNA]</scope>
    <source>
        <strain evidence="3 4">DSM 15201</strain>
    </source>
</reference>
<evidence type="ECO:0000313" key="4">
    <source>
        <dbReference type="Proteomes" id="UP000031599"/>
    </source>
</evidence>
<evidence type="ECO:0000256" key="2">
    <source>
        <dbReference type="SAM" id="MobiDB-lite"/>
    </source>
</evidence>
<dbReference type="InterPro" id="IPR016187">
    <property type="entry name" value="CTDL_fold"/>
</dbReference>
<comment type="caution">
    <text evidence="3">The sequence shown here is derived from an EMBL/GenBank/DDBJ whole genome shotgun (WGS) entry which is preliminary data.</text>
</comment>
<dbReference type="EMBL" id="JMCC02000043">
    <property type="protein sequence ID" value="KIG16057.1"/>
    <property type="molecule type" value="Genomic_DNA"/>
</dbReference>
<name>A0A0C2D7Q8_9BACT</name>
<sequence>MGLAGCTKLNSAFDERASETGSGDEWTGDGDGDPSTGDGDTDPSTGDGDGDPSTGDGDGDPSTGDGDGDPSTGDGDGDGDGDGMMCGDGEQLCGGECTDTNKDEANCGDCGEPCDPDQACNDGFCMRPRIMFVTQDTFLGVLGGLSGADDLCQEIGSEFYPEKQFWAWNSTIIESPNSTFEKDGFFVRTNGSKIAESWADLTSGELLVPVNYNEEGVVVLNGAPCDFESQVWTGTDAYGDAVGPNCSNWTKGSSFYSGTYGLLYATDSTWSQAPDECGEPVRCSNERRLYCLER</sequence>
<dbReference type="SUPFAM" id="SSF56436">
    <property type="entry name" value="C-type lectin-like"/>
    <property type="match status" value="1"/>
</dbReference>
<feature type="region of interest" description="Disordered" evidence="2">
    <location>
        <begin position="1"/>
        <end position="83"/>
    </location>
</feature>
<dbReference type="InterPro" id="IPR006969">
    <property type="entry name" value="Stig-like"/>
</dbReference>
<dbReference type="Proteomes" id="UP000031599">
    <property type="component" value="Unassembled WGS sequence"/>
</dbReference>
<evidence type="ECO:0000256" key="1">
    <source>
        <dbReference type="ARBA" id="ARBA00022729"/>
    </source>
</evidence>
<dbReference type="InterPro" id="IPR016186">
    <property type="entry name" value="C-type_lectin-like/link_sf"/>
</dbReference>
<keyword evidence="1" id="KW-0732">Signal</keyword>
<dbReference type="AlphaFoldDB" id="A0A0C2D7Q8"/>